<evidence type="ECO:0000313" key="1">
    <source>
        <dbReference type="EMBL" id="CAF89681.1"/>
    </source>
</evidence>
<accession>Q4TBQ1</accession>
<dbReference type="KEGG" id="tng:GSTEN00003661G001"/>
<name>Q4TBQ1_TETNG</name>
<organism evidence="1">
    <name type="scientific">Tetraodon nigroviridis</name>
    <name type="common">Spotted green pufferfish</name>
    <name type="synonym">Chelonodon nigroviridis</name>
    <dbReference type="NCBI Taxonomy" id="99883"/>
    <lineage>
        <taxon>Eukaryota</taxon>
        <taxon>Metazoa</taxon>
        <taxon>Chordata</taxon>
        <taxon>Craniata</taxon>
        <taxon>Vertebrata</taxon>
        <taxon>Euteleostomi</taxon>
        <taxon>Actinopterygii</taxon>
        <taxon>Neopterygii</taxon>
        <taxon>Teleostei</taxon>
        <taxon>Neoteleostei</taxon>
        <taxon>Acanthomorphata</taxon>
        <taxon>Eupercaria</taxon>
        <taxon>Tetraodontiformes</taxon>
        <taxon>Tetradontoidea</taxon>
        <taxon>Tetraodontidae</taxon>
        <taxon>Tetraodon</taxon>
    </lineage>
</organism>
<sequence>MQDILAIICWMPGGSGVKGAEQAEQERLESTSIVLLRVKGNIGHVPLEEGKLSVSVISQCSEVTRNQRSEETWKLKSPNERQNTQHDARWSRWRGHYSSVTETGILVHQLLTADALNTRCGDVSARRDACVLICTLMIR</sequence>
<dbReference type="EMBL" id="CAAE01007100">
    <property type="protein sequence ID" value="CAF89681.1"/>
    <property type="molecule type" value="Genomic_DNA"/>
</dbReference>
<comment type="caution">
    <text evidence="1">The sequence shown here is derived from an EMBL/GenBank/DDBJ whole genome shotgun (WGS) entry which is preliminary data.</text>
</comment>
<protein>
    <submittedName>
        <fullName evidence="1">(spotted green pufferfish) hypothetical protein</fullName>
    </submittedName>
</protein>
<reference evidence="1" key="1">
    <citation type="journal article" date="2004" name="Nature">
        <title>Genome duplication in the teleost fish Tetraodon nigroviridis reveals the early vertebrate proto-karyotype.</title>
        <authorList>
            <person name="Jaillon O."/>
            <person name="Aury J.-M."/>
            <person name="Brunet F."/>
            <person name="Petit J.-L."/>
            <person name="Stange-Thomann N."/>
            <person name="Mauceli E."/>
            <person name="Bouneau L."/>
            <person name="Fischer C."/>
            <person name="Ozouf-Costaz C."/>
            <person name="Bernot A."/>
            <person name="Nicaud S."/>
            <person name="Jaffe D."/>
            <person name="Fisher S."/>
            <person name="Lutfalla G."/>
            <person name="Dossat C."/>
            <person name="Segurens B."/>
            <person name="Dasilva C."/>
            <person name="Salanoubat M."/>
            <person name="Levy M."/>
            <person name="Boudet N."/>
            <person name="Castellano S."/>
            <person name="Anthouard V."/>
            <person name="Jubin C."/>
            <person name="Castelli V."/>
            <person name="Katinka M."/>
            <person name="Vacherie B."/>
            <person name="Biemont C."/>
            <person name="Skalli Z."/>
            <person name="Cattolico L."/>
            <person name="Poulain J."/>
            <person name="De Berardinis V."/>
            <person name="Cruaud C."/>
            <person name="Duprat S."/>
            <person name="Brottier P."/>
            <person name="Coutanceau J.-P."/>
            <person name="Gouzy J."/>
            <person name="Parra G."/>
            <person name="Lardier G."/>
            <person name="Chapple C."/>
            <person name="McKernan K.J."/>
            <person name="McEwan P."/>
            <person name="Bosak S."/>
            <person name="Kellis M."/>
            <person name="Volff J.-N."/>
            <person name="Guigo R."/>
            <person name="Zody M.C."/>
            <person name="Mesirov J."/>
            <person name="Lindblad-Toh K."/>
            <person name="Birren B."/>
            <person name="Nusbaum C."/>
            <person name="Kahn D."/>
            <person name="Robinson-Rechavi M."/>
            <person name="Laudet V."/>
            <person name="Schachter V."/>
            <person name="Quetier F."/>
            <person name="Saurin W."/>
            <person name="Scarpelli C."/>
            <person name="Wincker P."/>
            <person name="Lander E.S."/>
            <person name="Weissenbach J."/>
            <person name="Roest Crollius H."/>
        </authorList>
    </citation>
    <scope>NUCLEOTIDE SEQUENCE [LARGE SCALE GENOMIC DNA]</scope>
</reference>
<dbReference type="AlphaFoldDB" id="Q4TBQ1"/>
<gene>
    <name evidence="1" type="ORF">GSTENG00003661001</name>
</gene>
<reference evidence="1" key="2">
    <citation type="submission" date="2004-02" db="EMBL/GenBank/DDBJ databases">
        <authorList>
            <consortium name="Genoscope"/>
            <consortium name="Whitehead Institute Centre for Genome Research"/>
        </authorList>
    </citation>
    <scope>NUCLEOTIDE SEQUENCE</scope>
</reference>
<proteinExistence type="predicted"/>